<gene>
    <name evidence="1" type="primary">pspA_2</name>
    <name evidence="1" type="ORF">BerOc1_03421</name>
</gene>
<dbReference type="Pfam" id="PF00300">
    <property type="entry name" value="His_Phos_1"/>
    <property type="match status" value="1"/>
</dbReference>
<dbReference type="Proteomes" id="UP000181901">
    <property type="component" value="Unassembled WGS sequence"/>
</dbReference>
<dbReference type="RefSeq" id="WP_071546948.1">
    <property type="nucleotide sequence ID" value="NZ_LKAQ01000004.1"/>
</dbReference>
<comment type="caution">
    <text evidence="1">The sequence shown here is derived from an EMBL/GenBank/DDBJ whole genome shotgun (WGS) entry which is preliminary data.</text>
</comment>
<dbReference type="CDD" id="cd07067">
    <property type="entry name" value="HP_PGM_like"/>
    <property type="match status" value="1"/>
</dbReference>
<name>A0A1J5N048_9BACT</name>
<dbReference type="OrthoDB" id="9781415at2"/>
<accession>A0A1J5N048</accession>
<dbReference type="SUPFAM" id="SSF53254">
    <property type="entry name" value="Phosphoglycerate mutase-like"/>
    <property type="match status" value="1"/>
</dbReference>
<dbReference type="PANTHER" id="PTHR48100:SF1">
    <property type="entry name" value="HISTIDINE PHOSPHATASE FAMILY PROTEIN-RELATED"/>
    <property type="match status" value="1"/>
</dbReference>
<dbReference type="InterPro" id="IPR050275">
    <property type="entry name" value="PGM_Phosphatase"/>
</dbReference>
<dbReference type="PANTHER" id="PTHR48100">
    <property type="entry name" value="BROAD-SPECIFICITY PHOSPHATASE YOR283W-RELATED"/>
    <property type="match status" value="1"/>
</dbReference>
<organism evidence="1 2">
    <name type="scientific">Pseudodesulfovibrio hydrargyri</name>
    <dbReference type="NCBI Taxonomy" id="2125990"/>
    <lineage>
        <taxon>Bacteria</taxon>
        <taxon>Pseudomonadati</taxon>
        <taxon>Thermodesulfobacteriota</taxon>
        <taxon>Desulfovibrionia</taxon>
        <taxon>Desulfovibrionales</taxon>
        <taxon>Desulfovibrionaceae</taxon>
    </lineage>
</organism>
<sequence>MIILVRHGRIENGKGRCVGRTDVPLSPDGLAQARNLADELGALPFARLCSSPADRALATLGPLAGRLGLEVEPLPALDEIDMGEWDGLSFDEIRKRFPYEYVERGKRLGRYRVPGGESFEDVAERAMGALEELARGPRPVLAATHAGVIRSVLCRVTGHPLDGLFRFTPGYARCTVLRADGAFELVADDVFARTVRELL</sequence>
<dbReference type="EC" id="3.1.3.3" evidence="1"/>
<dbReference type="AlphaFoldDB" id="A0A1J5N048"/>
<dbReference type="EMBL" id="LKAQ01000004">
    <property type="protein sequence ID" value="OIQ51468.1"/>
    <property type="molecule type" value="Genomic_DNA"/>
</dbReference>
<protein>
    <submittedName>
        <fullName evidence="1">Phosphoserine phosphatase 1</fullName>
        <ecNumber evidence="1">3.1.3.3</ecNumber>
    </submittedName>
</protein>
<keyword evidence="2" id="KW-1185">Reference proteome</keyword>
<dbReference type="InterPro" id="IPR029033">
    <property type="entry name" value="His_PPase_superfam"/>
</dbReference>
<dbReference type="SMART" id="SM00855">
    <property type="entry name" value="PGAM"/>
    <property type="match status" value="1"/>
</dbReference>
<evidence type="ECO:0000313" key="1">
    <source>
        <dbReference type="EMBL" id="OIQ51468.1"/>
    </source>
</evidence>
<proteinExistence type="predicted"/>
<keyword evidence="1" id="KW-0378">Hydrolase</keyword>
<dbReference type="GO" id="GO:0016791">
    <property type="term" value="F:phosphatase activity"/>
    <property type="evidence" value="ECO:0007669"/>
    <property type="project" value="TreeGrafter"/>
</dbReference>
<dbReference type="GO" id="GO:0005737">
    <property type="term" value="C:cytoplasm"/>
    <property type="evidence" value="ECO:0007669"/>
    <property type="project" value="TreeGrafter"/>
</dbReference>
<evidence type="ECO:0000313" key="2">
    <source>
        <dbReference type="Proteomes" id="UP000181901"/>
    </source>
</evidence>
<dbReference type="Gene3D" id="3.40.50.1240">
    <property type="entry name" value="Phosphoglycerate mutase-like"/>
    <property type="match status" value="1"/>
</dbReference>
<reference evidence="1 2" key="1">
    <citation type="submission" date="2015-09" db="EMBL/GenBank/DDBJ databases">
        <title>Genome of Desulfovibrio dechloracetivorans BerOc1, a mercury methylating strain isolated from highly hydrocarbons and metals contaminated coastal sediments.</title>
        <authorList>
            <person name="Goni Urriza M."/>
            <person name="Gassie C."/>
            <person name="Bouchez O."/>
            <person name="Klopp C."/>
            <person name="Ranchou-Peyruse A."/>
            <person name="Remy G."/>
        </authorList>
    </citation>
    <scope>NUCLEOTIDE SEQUENCE [LARGE SCALE GENOMIC DNA]</scope>
    <source>
        <strain evidence="1 2">BerOc1</strain>
    </source>
</reference>
<dbReference type="InterPro" id="IPR013078">
    <property type="entry name" value="His_Pase_superF_clade-1"/>
</dbReference>